<reference evidence="1 2" key="1">
    <citation type="submission" date="2008-10" db="EMBL/GenBank/DDBJ databases">
        <title>Draft genome sequence of Parabacteroides johnsonii (DSM 18315).</title>
        <authorList>
            <person name="Sudarsanam P."/>
            <person name="Ley R."/>
            <person name="Guruge J."/>
            <person name="Turnbaugh P.J."/>
            <person name="Mahowald M."/>
            <person name="Liep D."/>
            <person name="Gordon J."/>
        </authorList>
    </citation>
    <scope>NUCLEOTIDE SEQUENCE [LARGE SCALE GENOMIC DNA]</scope>
    <source>
        <strain evidence="1 2">DSM 18315</strain>
    </source>
</reference>
<gene>
    <name evidence="1" type="ORF">PRABACTJOHN_03001</name>
</gene>
<dbReference type="HOGENOM" id="CLU_3101811_0_0_10"/>
<evidence type="ECO:0000313" key="1">
    <source>
        <dbReference type="EMBL" id="EEC95606.1"/>
    </source>
</evidence>
<dbReference type="Proteomes" id="UP000005510">
    <property type="component" value="Unassembled WGS sequence"/>
</dbReference>
<sequence>MKYSVWIPFIIQAFTHAKIGRKNHKAWCATKNILVILSRHTYQRIFAQKIT</sequence>
<reference evidence="1 2" key="2">
    <citation type="submission" date="2008-10" db="EMBL/GenBank/DDBJ databases">
        <authorList>
            <person name="Fulton L."/>
            <person name="Clifton S."/>
            <person name="Fulton B."/>
            <person name="Xu J."/>
            <person name="Minx P."/>
            <person name="Pepin K.H."/>
            <person name="Johnson M."/>
            <person name="Bhonagiri V."/>
            <person name="Nash W.E."/>
            <person name="Mardis E.R."/>
            <person name="Wilson R.K."/>
        </authorList>
    </citation>
    <scope>NUCLEOTIDE SEQUENCE [LARGE SCALE GENOMIC DNA]</scope>
    <source>
        <strain evidence="1 2">DSM 18315</strain>
    </source>
</reference>
<protein>
    <submittedName>
        <fullName evidence="1">Uncharacterized protein</fullName>
    </submittedName>
</protein>
<dbReference type="EMBL" id="ABYH01000327">
    <property type="protein sequence ID" value="EEC95606.1"/>
    <property type="molecule type" value="Genomic_DNA"/>
</dbReference>
<proteinExistence type="predicted"/>
<name>B7BD82_9BACT</name>
<organism evidence="1 2">
    <name type="scientific">Parabacteroides johnsonii DSM 18315</name>
    <dbReference type="NCBI Taxonomy" id="537006"/>
    <lineage>
        <taxon>Bacteria</taxon>
        <taxon>Pseudomonadati</taxon>
        <taxon>Bacteroidota</taxon>
        <taxon>Bacteroidia</taxon>
        <taxon>Bacteroidales</taxon>
        <taxon>Tannerellaceae</taxon>
        <taxon>Parabacteroides</taxon>
    </lineage>
</organism>
<accession>B7BD82</accession>
<dbReference type="AlphaFoldDB" id="B7BD82"/>
<dbReference type="STRING" id="537006.PRABACTJOHN_03001"/>
<comment type="caution">
    <text evidence="1">The sequence shown here is derived from an EMBL/GenBank/DDBJ whole genome shotgun (WGS) entry which is preliminary data.</text>
</comment>
<evidence type="ECO:0000313" key="2">
    <source>
        <dbReference type="Proteomes" id="UP000005510"/>
    </source>
</evidence>